<dbReference type="PANTHER" id="PTHR24023">
    <property type="entry name" value="COLLAGEN ALPHA"/>
    <property type="match status" value="1"/>
</dbReference>
<proteinExistence type="inferred from homology"/>
<reference evidence="14 15" key="1">
    <citation type="submission" date="2014-11" db="EMBL/GenBank/DDBJ databases">
        <title>Pan-genome of Gallibacterium spp.</title>
        <authorList>
            <person name="Kudirkiene E."/>
            <person name="Bojesen A.M."/>
        </authorList>
    </citation>
    <scope>NUCLEOTIDE SEQUENCE [LARGE SCALE GENOMIC DNA]</scope>
    <source>
        <strain evidence="14 15">18469/18</strain>
    </source>
</reference>
<feature type="region of interest" description="Disordered" evidence="11">
    <location>
        <begin position="622"/>
        <end position="648"/>
    </location>
</feature>
<dbReference type="Pfam" id="PF05662">
    <property type="entry name" value="YadA_stalk"/>
    <property type="match status" value="7"/>
</dbReference>
<dbReference type="InterPro" id="IPR005594">
    <property type="entry name" value="YadA_C"/>
</dbReference>
<dbReference type="Gene3D" id="2.150.10.10">
    <property type="entry name" value="Serralysin-like metalloprotease, C-terminal"/>
    <property type="match status" value="2"/>
</dbReference>
<dbReference type="InterPro" id="IPR045584">
    <property type="entry name" value="Pilin-like"/>
</dbReference>
<dbReference type="InterPro" id="IPR050149">
    <property type="entry name" value="Collagen_superfamily"/>
</dbReference>
<dbReference type="SUPFAM" id="SSF54523">
    <property type="entry name" value="Pili subunits"/>
    <property type="match status" value="1"/>
</dbReference>
<keyword evidence="5" id="KW-1134">Transmembrane beta strand</keyword>
<comment type="similarity">
    <text evidence="3">Belongs to the autotransporter-2 (AT-2) (TC 1.B.40) family.</text>
</comment>
<feature type="domain" description="Trimeric autotransporter adhesin YadA-like C-terminal membrane anchor" evidence="12">
    <location>
        <begin position="2577"/>
        <end position="2636"/>
    </location>
</feature>
<sequence>MILLDNSFKVVDDGYTMKLRTKSLTLDGSSSDNPYVAVTSKNDGLTYYILKDQYDSYQGGVNNAITNVYKLNQEGKLVSADATPSMNNYTVQQEKDVSNPTVKDITDGIKFTGDGYIDIVYDGTYTDAEKTGGKTVPVLKFTAGQAVKEALAEMQNHGFSAATIKYKVNAGDTSSVTLGQGFDFRGEGVSGSPDNKNIVISKSASADDGVVNFTLSKDLKAIDSIGSGDSKGAIGEARLTFNSATQSGEQTTPANITANNVKLTGLADGKIEKGSKDAITGGQLADKLGINSSEHGTINDRISQLEKGLKGTVVYTDAAGNRVVKTDDGKYYHYSDVKDSYYYNGKWYSSANWNSAEDKPTNESESKSVNALADADANKVILSLVDNDGDDDTNTTTPITLGNLASALGINPLGATADTAKGEKVALDKKALDKDKAQSVIGNSDATSDTEKGIYALKGIDLTRAATVGDLQALAFAGLDILGNQDDDVLKANRIRKTLGSVLNIEGKDGAKYIKSSGNDDTSKLYSADNLITHNDEGTLRIEMLKAPTFEALNLQGSATDAPKVTLTPGGTAATPTMTLSAPKPDTASNETVPVQLKGIAAGADDNDAVNMSQLNAIKTALNGKDGTPGTTGTEGPAGQDGTNGQSIGNKVQALRDGLAGTVVYTAKDGKRLVVSDDGQYFYRDTITTGYKKANNGKWYSAVNVDNDGNLKPNVTEDGLDLAGLNTKYQRDHEGAGSQVVNSDDVILSTVNTDGTTTKPITLANLAGALGVDLTADTTSTLEPQPLKRTATPTSADAQAIVKNLLEGKAGKGTKPAQGDDTRPDLDMSRVATAADLQVLAQAGLVFQGNDATKVNRALSQKLSIAGYTDDATKFTALDNDKAAANNIFIEGTQDTDKGTGSLTVKLAKDLVSIGSIGSGATKGADKEARITFTAGAAADKDGTTVNEMQPTISMNNARVTGVTAGVNGTDALNVSQLTNLLGTGYSTDKDGKITTPAVVNDSGNGNKGGIGGTGAKTIEEAISALRTTTQTGISGKLNFKAESFSGNDTNSVTIAKALTETLEITSNDETAKTKADDTGVEYKGANINVSNQGGKLNIALKQVKNKAAIDTGDTGLVTGDVLKDYIGEVATFNYKVNNDATAKTTTHKQGFTFKSGNTNLTVTGGDNDGVITYTLADQLTGITSIEGKAGAGEKAAKITFNAGKATDSADTKDIDERQPTISMGSARVTDVLAGVNGTDAVNKAQLDAIAKQIIGTPLNGKDGKDGINGIDGYGVDGNDGYDGTNGVSGAQGQAGAPGAQGQPGRDGVNGLDGSASNDGTNGTTIINKVQALRDGAAGTVVYTDLQGNRVLVENGKFYSLATAGNKVKAADGLWYDTNDVDANGVPLQDKTGKTLAQLVADKNGKELADNEIMLSTVNPDGSTKAPATLANIASALGIDASKYASTALTADTVAKDSKKISELIGTTDGTASGLYALKGAALDKAVTLADLQALGVTGLVFADNTGTTLRRALGTTLNIVGKVDATSGAAVDVSEKADDYSGDNLATVVNADNKQLRIQMLKTPGFDGIVINGKDGAKGQDGKDGTRDQDAYIGVNDKGEVVVINGTDGKDGKDGLDGANGSKVITEKDLNGDNTSDATIKLAYATDGTGYTVDEDGKQTTKQAGTVKLGEGLHFNNGTNITAQIDKDGIVKYNLNDVLNNIKSIGGGTASNPADPKEARITFTNGVTDDVTTTPYDERKPSISMNGARITDVADGVNGKDAVNKGQLDAIAKQIIGTPLKGADGKDGINGVDGYGYNGTNGVPGAQGIPGVPGQDGLVGPAGKDGTNGTTIINKVQALRDGAAGTVVYTDKAGNRVLVENGKYYSADTVTGYQKADNGLWYSTENMKDGKPLPGAEGLTLADLAKKKDASFDPAGEEGNVAKSDVMLSAVNPDGSTTATTTLANIASALGIDSIKSGTNDPLMLGGNAITDEAAKKLMNGYTDDSKVNHDGLLNLKGAALNKATTLADLQAVAQAGLDFLGNQAEADGLIHRPLGSLLKIQGNSSVTWATSNAANYSADNLITHKDGKDGDVLRIEMKKTPGFDGIVLNGKNGQTGKDGYIGVDGSGNVVVINGTNGKDGTTPTPTGDNKVVTKGDLTGDSATVKLAYKANGAGYTYTDDKEQSQTVSKPEVSLDTGLDFQNGDNTTATVDKDGKVTISVNKDLTDMNSATFTKKEGTTPEDTKTSTTKIDGDGITITATGKNKVSLTKDGLDNGGNTIKNVAGPENDTDAANKKYVDDSVNTVKGDVTNVKNDVNNIAGQLGNLPLAYIKTVKEDGKDVVKRLVAAEDGNLYFADSKGKADKDKGVQTPDGIMLVQPDQKQGMGDAQTLGNVADGKIAENSKEAVNGGQLHSLVGKGAVKDGKVTDIGGTGKDNIHEAVEVVNNKADNAVKTADEAKTAAQAARTKVKGGKNIVVDEPTKDSDGATVYTVNMADNVEFKQVTIGGNVTINSTVDQNQDGSTTNVLNVGTEKNPTRVRGVADGVNDTDAVNMRQIRAFATDTNKAINNVNKRIDSLTKESRGGIAGAMATANLQQTTQAGRTTVSVGTATFKGESAVAFGISKLSDNGKIGVRLSGMTTSSGDTGGAVSVGYTW</sequence>
<evidence type="ECO:0000256" key="11">
    <source>
        <dbReference type="SAM" id="MobiDB-lite"/>
    </source>
</evidence>
<feature type="domain" description="Trimeric autotransporter adhesin YadA-like stalk" evidence="13">
    <location>
        <begin position="598"/>
        <end position="625"/>
    </location>
</feature>
<protein>
    <submittedName>
        <fullName evidence="14">Uncharacterized protein</fullName>
    </submittedName>
</protein>
<dbReference type="GO" id="GO:0005615">
    <property type="term" value="C:extracellular space"/>
    <property type="evidence" value="ECO:0007669"/>
    <property type="project" value="TreeGrafter"/>
</dbReference>
<keyword evidence="6" id="KW-0812">Transmembrane</keyword>
<comment type="subcellular location">
    <subcellularLocation>
        <location evidence="2">Cell outer membrane</location>
    </subcellularLocation>
    <subcellularLocation>
        <location evidence="1">Cell surface</location>
    </subcellularLocation>
</comment>
<evidence type="ECO:0000256" key="2">
    <source>
        <dbReference type="ARBA" id="ARBA00004442"/>
    </source>
</evidence>
<evidence type="ECO:0000256" key="7">
    <source>
        <dbReference type="ARBA" id="ARBA00022729"/>
    </source>
</evidence>
<dbReference type="Proteomes" id="UP000092527">
    <property type="component" value="Unassembled WGS sequence"/>
</dbReference>
<dbReference type="GO" id="GO:0009279">
    <property type="term" value="C:cell outer membrane"/>
    <property type="evidence" value="ECO:0007669"/>
    <property type="project" value="UniProtKB-SubCell"/>
</dbReference>
<evidence type="ECO:0000256" key="4">
    <source>
        <dbReference type="ARBA" id="ARBA00022448"/>
    </source>
</evidence>
<name>A0AB36E1V3_9PAST</name>
<feature type="region of interest" description="Disordered" evidence="11">
    <location>
        <begin position="1282"/>
        <end position="1321"/>
    </location>
</feature>
<dbReference type="GO" id="GO:0031012">
    <property type="term" value="C:extracellular matrix"/>
    <property type="evidence" value="ECO:0007669"/>
    <property type="project" value="TreeGrafter"/>
</dbReference>
<keyword evidence="7" id="KW-0732">Signal</keyword>
<evidence type="ECO:0000313" key="15">
    <source>
        <dbReference type="Proteomes" id="UP000092527"/>
    </source>
</evidence>
<feature type="compositionally biased region" description="Low complexity" evidence="11">
    <location>
        <begin position="628"/>
        <end position="637"/>
    </location>
</feature>
<dbReference type="Gene3D" id="3.30.1300.30">
    <property type="entry name" value="GSPII I/J protein-like"/>
    <property type="match status" value="1"/>
</dbReference>
<gene>
    <name evidence="14" type="ORF">QV09_07210</name>
</gene>
<evidence type="ECO:0000256" key="6">
    <source>
        <dbReference type="ARBA" id="ARBA00022692"/>
    </source>
</evidence>
<dbReference type="Pfam" id="PF03895">
    <property type="entry name" value="YadA_anchor"/>
    <property type="match status" value="1"/>
</dbReference>
<dbReference type="InterPro" id="IPR008635">
    <property type="entry name" value="Coiled_stalk_dom"/>
</dbReference>
<feature type="domain" description="Trimeric autotransporter adhesin YadA-like stalk" evidence="13">
    <location>
        <begin position="262"/>
        <end position="284"/>
    </location>
</feature>
<keyword evidence="8" id="KW-0653">Protein transport</keyword>
<evidence type="ECO:0000313" key="14">
    <source>
        <dbReference type="EMBL" id="OBX09860.1"/>
    </source>
</evidence>
<dbReference type="GO" id="GO:0015031">
    <property type="term" value="P:protein transport"/>
    <property type="evidence" value="ECO:0007669"/>
    <property type="project" value="UniProtKB-KW"/>
</dbReference>
<comment type="caution">
    <text evidence="14">The sequence shown here is derived from an EMBL/GenBank/DDBJ whole genome shotgun (WGS) entry which is preliminary data.</text>
</comment>
<evidence type="ECO:0000256" key="8">
    <source>
        <dbReference type="ARBA" id="ARBA00022927"/>
    </source>
</evidence>
<feature type="domain" description="Trimeric autotransporter adhesin YadA-like stalk" evidence="13">
    <location>
        <begin position="2519"/>
        <end position="2557"/>
    </location>
</feature>
<evidence type="ECO:0000256" key="3">
    <source>
        <dbReference type="ARBA" id="ARBA00005848"/>
    </source>
</evidence>
<keyword evidence="4" id="KW-0813">Transport</keyword>
<evidence type="ECO:0000256" key="1">
    <source>
        <dbReference type="ARBA" id="ARBA00004241"/>
    </source>
</evidence>
<dbReference type="SUPFAM" id="SSF101967">
    <property type="entry name" value="Adhesin YadA, collagen-binding domain"/>
    <property type="match status" value="1"/>
</dbReference>
<keyword evidence="10" id="KW-0998">Cell outer membrane</keyword>
<feature type="domain" description="Trimeric autotransporter adhesin YadA-like stalk" evidence="13">
    <location>
        <begin position="2374"/>
        <end position="2398"/>
    </location>
</feature>
<dbReference type="Gene3D" id="2.20.70.140">
    <property type="match status" value="1"/>
</dbReference>
<evidence type="ECO:0000259" key="13">
    <source>
        <dbReference type="Pfam" id="PF05662"/>
    </source>
</evidence>
<organism evidence="14 15">
    <name type="scientific">Gallibacterium salpingitidis</name>
    <dbReference type="NCBI Taxonomy" id="505341"/>
    <lineage>
        <taxon>Bacteria</taxon>
        <taxon>Pseudomonadati</taxon>
        <taxon>Pseudomonadota</taxon>
        <taxon>Gammaproteobacteria</taxon>
        <taxon>Pasteurellales</taxon>
        <taxon>Pasteurellaceae</taxon>
        <taxon>Gallibacterium</taxon>
    </lineage>
</organism>
<feature type="compositionally biased region" description="Low complexity" evidence="11">
    <location>
        <begin position="1282"/>
        <end position="1304"/>
    </location>
</feature>
<evidence type="ECO:0000256" key="10">
    <source>
        <dbReference type="ARBA" id="ARBA00023237"/>
    </source>
</evidence>
<feature type="domain" description="Trimeric autotransporter adhesin YadA-like stalk" evidence="13">
    <location>
        <begin position="959"/>
        <end position="980"/>
    </location>
</feature>
<evidence type="ECO:0000256" key="5">
    <source>
        <dbReference type="ARBA" id="ARBA00022452"/>
    </source>
</evidence>
<dbReference type="Gene3D" id="1.20.5.320">
    <property type="entry name" value="6-Phosphogluconate Dehydrogenase, domain 3"/>
    <property type="match status" value="1"/>
</dbReference>
<dbReference type="GO" id="GO:0009986">
    <property type="term" value="C:cell surface"/>
    <property type="evidence" value="ECO:0007669"/>
    <property type="project" value="UniProtKB-SubCell"/>
</dbReference>
<dbReference type="InterPro" id="IPR011049">
    <property type="entry name" value="Serralysin-like_metalloprot_C"/>
</dbReference>
<accession>A0AB36E1V3</accession>
<dbReference type="PANTHER" id="PTHR24023:SF1082">
    <property type="entry name" value="COLLAGEN TRIPLE HELIX REPEAT"/>
    <property type="match status" value="1"/>
</dbReference>
<feature type="domain" description="Trimeric autotransporter adhesin YadA-like stalk" evidence="13">
    <location>
        <begin position="1228"/>
        <end position="1265"/>
    </location>
</feature>
<evidence type="ECO:0000259" key="12">
    <source>
        <dbReference type="Pfam" id="PF03895"/>
    </source>
</evidence>
<evidence type="ECO:0000256" key="9">
    <source>
        <dbReference type="ARBA" id="ARBA00023136"/>
    </source>
</evidence>
<keyword evidence="9" id="KW-0472">Membrane</keyword>
<dbReference type="EMBL" id="JTJU01000039">
    <property type="protein sequence ID" value="OBX09860.1"/>
    <property type="molecule type" value="Genomic_DNA"/>
</dbReference>
<feature type="domain" description="Trimeric autotransporter adhesin YadA-like stalk" evidence="13">
    <location>
        <begin position="1750"/>
        <end position="1778"/>
    </location>
</feature>